<evidence type="ECO:0000256" key="7">
    <source>
        <dbReference type="SAM" id="Phobius"/>
    </source>
</evidence>
<dbReference type="InterPro" id="IPR051791">
    <property type="entry name" value="Pra-immunoreactive"/>
</dbReference>
<comment type="subcellular location">
    <subcellularLocation>
        <location evidence="1">Cell membrane</location>
        <topology evidence="1">Multi-pass membrane protein</topology>
    </subcellularLocation>
</comment>
<dbReference type="Proteomes" id="UP001231924">
    <property type="component" value="Unassembled WGS sequence"/>
</dbReference>
<dbReference type="Pfam" id="PF06271">
    <property type="entry name" value="RDD"/>
    <property type="match status" value="1"/>
</dbReference>
<evidence type="ECO:0000256" key="5">
    <source>
        <dbReference type="ARBA" id="ARBA00023136"/>
    </source>
</evidence>
<proteinExistence type="predicted"/>
<keyword evidence="4 7" id="KW-1133">Transmembrane helix</keyword>
<gene>
    <name evidence="9" type="ORF">QRT03_07240</name>
</gene>
<keyword evidence="10" id="KW-1185">Reference proteome</keyword>
<evidence type="ECO:0000256" key="3">
    <source>
        <dbReference type="ARBA" id="ARBA00022692"/>
    </source>
</evidence>
<feature type="transmembrane region" description="Helical" evidence="7">
    <location>
        <begin position="224"/>
        <end position="244"/>
    </location>
</feature>
<feature type="compositionally biased region" description="Low complexity" evidence="6">
    <location>
        <begin position="54"/>
        <end position="77"/>
    </location>
</feature>
<evidence type="ECO:0000256" key="6">
    <source>
        <dbReference type="SAM" id="MobiDB-lite"/>
    </source>
</evidence>
<evidence type="ECO:0000313" key="10">
    <source>
        <dbReference type="Proteomes" id="UP001231924"/>
    </source>
</evidence>
<feature type="compositionally biased region" description="Gly residues" evidence="6">
    <location>
        <begin position="1"/>
        <end position="20"/>
    </location>
</feature>
<evidence type="ECO:0000256" key="2">
    <source>
        <dbReference type="ARBA" id="ARBA00022475"/>
    </source>
</evidence>
<feature type="domain" description="RDD" evidence="8">
    <location>
        <begin position="130"/>
        <end position="259"/>
    </location>
</feature>
<evidence type="ECO:0000313" key="9">
    <source>
        <dbReference type="EMBL" id="MDL5155742.1"/>
    </source>
</evidence>
<dbReference type="RefSeq" id="WP_286051842.1">
    <property type="nucleotide sequence ID" value="NZ_JASVWF010000001.1"/>
</dbReference>
<feature type="region of interest" description="Disordered" evidence="6">
    <location>
        <begin position="1"/>
        <end position="79"/>
    </location>
</feature>
<dbReference type="InterPro" id="IPR010432">
    <property type="entry name" value="RDD"/>
</dbReference>
<protein>
    <submittedName>
        <fullName evidence="9">RDD family protein</fullName>
    </submittedName>
</protein>
<evidence type="ECO:0000256" key="1">
    <source>
        <dbReference type="ARBA" id="ARBA00004651"/>
    </source>
</evidence>
<accession>A0ABT7M6Q7</accession>
<dbReference type="PANTHER" id="PTHR36115">
    <property type="entry name" value="PROLINE-RICH ANTIGEN HOMOLOG-RELATED"/>
    <property type="match status" value="1"/>
</dbReference>
<evidence type="ECO:0000256" key="4">
    <source>
        <dbReference type="ARBA" id="ARBA00022989"/>
    </source>
</evidence>
<feature type="transmembrane region" description="Helical" evidence="7">
    <location>
        <begin position="136"/>
        <end position="158"/>
    </location>
</feature>
<comment type="caution">
    <text evidence="9">The sequence shown here is derived from an EMBL/GenBank/DDBJ whole genome shotgun (WGS) entry which is preliminary data.</text>
</comment>
<dbReference type="EMBL" id="JASVWF010000001">
    <property type="protein sequence ID" value="MDL5155742.1"/>
    <property type="molecule type" value="Genomic_DNA"/>
</dbReference>
<sequence>MSGPGAPYGYGPADGQGGAPSYGPPGDYPAQSSTASGPGTGGQPAYGAPSSGSYAQPGYGAPQPGYGAPQGGYAPPQGGYGAPQGGYGAGYSAPGYSQQPPGYGQAPGYAQQPAGYGVPAGAPGSVEVVGLRVGQYLLDAVCIVVPLLVVAFVGGFLGAMIDGGYGFVSLLVNLVVWVIALGGSFGVYAWWPSTHGGQTPGMGWLGLKIVRESDGGVPSLGECALRWVLLIVDGAFAGIVGLIIMSTSQRKQRLGDMAAHTLVVKA</sequence>
<keyword evidence="5 7" id="KW-0472">Membrane</keyword>
<keyword evidence="2" id="KW-1003">Cell membrane</keyword>
<reference evidence="9 10" key="1">
    <citation type="submission" date="2023-06" db="EMBL/GenBank/DDBJ databases">
        <title>Actinomycetospora Odt1-22.</title>
        <authorList>
            <person name="Supong K."/>
        </authorList>
    </citation>
    <scope>NUCLEOTIDE SEQUENCE [LARGE SCALE GENOMIC DNA]</scope>
    <source>
        <strain evidence="9 10">Odt1-22</strain>
    </source>
</reference>
<feature type="transmembrane region" description="Helical" evidence="7">
    <location>
        <begin position="170"/>
        <end position="191"/>
    </location>
</feature>
<name>A0ABT7M6Q7_9PSEU</name>
<keyword evidence="3 7" id="KW-0812">Transmembrane</keyword>
<evidence type="ECO:0000259" key="8">
    <source>
        <dbReference type="Pfam" id="PF06271"/>
    </source>
</evidence>
<organism evidence="9 10">
    <name type="scientific">Actinomycetospora termitidis</name>
    <dbReference type="NCBI Taxonomy" id="3053470"/>
    <lineage>
        <taxon>Bacteria</taxon>
        <taxon>Bacillati</taxon>
        <taxon>Actinomycetota</taxon>
        <taxon>Actinomycetes</taxon>
        <taxon>Pseudonocardiales</taxon>
        <taxon>Pseudonocardiaceae</taxon>
        <taxon>Actinomycetospora</taxon>
    </lineage>
</organism>